<sequence length="39" mass="4648">MRHVTRPVVPPWSALFWCRLTQNPIVACRQSENRKVEEL</sequence>
<proteinExistence type="predicted"/>
<evidence type="ECO:0000313" key="1">
    <source>
        <dbReference type="EMBL" id="JAH81648.1"/>
    </source>
</evidence>
<reference evidence="1" key="2">
    <citation type="journal article" date="2015" name="Fish Shellfish Immunol.">
        <title>Early steps in the European eel (Anguilla anguilla)-Vibrio vulnificus interaction in the gills: Role of the RtxA13 toxin.</title>
        <authorList>
            <person name="Callol A."/>
            <person name="Pajuelo D."/>
            <person name="Ebbesson L."/>
            <person name="Teles M."/>
            <person name="MacKenzie S."/>
            <person name="Amaro C."/>
        </authorList>
    </citation>
    <scope>NUCLEOTIDE SEQUENCE</scope>
</reference>
<reference evidence="1" key="1">
    <citation type="submission" date="2014-11" db="EMBL/GenBank/DDBJ databases">
        <authorList>
            <person name="Amaro Gonzalez C."/>
        </authorList>
    </citation>
    <scope>NUCLEOTIDE SEQUENCE</scope>
</reference>
<name>A0A0E9VWK0_ANGAN</name>
<dbReference type="AlphaFoldDB" id="A0A0E9VWK0"/>
<accession>A0A0E9VWK0</accession>
<dbReference type="EMBL" id="GBXM01026929">
    <property type="protein sequence ID" value="JAH81648.1"/>
    <property type="molecule type" value="Transcribed_RNA"/>
</dbReference>
<protein>
    <submittedName>
        <fullName evidence="1">Uncharacterized protein</fullName>
    </submittedName>
</protein>
<organism evidence="1">
    <name type="scientific">Anguilla anguilla</name>
    <name type="common">European freshwater eel</name>
    <name type="synonym">Muraena anguilla</name>
    <dbReference type="NCBI Taxonomy" id="7936"/>
    <lineage>
        <taxon>Eukaryota</taxon>
        <taxon>Metazoa</taxon>
        <taxon>Chordata</taxon>
        <taxon>Craniata</taxon>
        <taxon>Vertebrata</taxon>
        <taxon>Euteleostomi</taxon>
        <taxon>Actinopterygii</taxon>
        <taxon>Neopterygii</taxon>
        <taxon>Teleostei</taxon>
        <taxon>Anguilliformes</taxon>
        <taxon>Anguillidae</taxon>
        <taxon>Anguilla</taxon>
    </lineage>
</organism>